<evidence type="ECO:0000256" key="2">
    <source>
        <dbReference type="ARBA" id="ARBA00022801"/>
    </source>
</evidence>
<name>A0A9P7RQS3_9AGAR</name>
<keyword evidence="4" id="KW-0624">Polysaccharide degradation</keyword>
<evidence type="ECO:0000313" key="6">
    <source>
        <dbReference type="EMBL" id="KAG7087546.1"/>
    </source>
</evidence>
<dbReference type="Pfam" id="PF00331">
    <property type="entry name" value="Glyco_hydro_10"/>
    <property type="match status" value="1"/>
</dbReference>
<feature type="domain" description="GH10" evidence="5">
    <location>
        <begin position="1"/>
        <end position="90"/>
    </location>
</feature>
<organism evidence="6 7">
    <name type="scientific">Marasmius oreades</name>
    <name type="common">fairy-ring Marasmius</name>
    <dbReference type="NCBI Taxonomy" id="181124"/>
    <lineage>
        <taxon>Eukaryota</taxon>
        <taxon>Fungi</taxon>
        <taxon>Dikarya</taxon>
        <taxon>Basidiomycota</taxon>
        <taxon>Agaricomycotina</taxon>
        <taxon>Agaricomycetes</taxon>
        <taxon>Agaricomycetidae</taxon>
        <taxon>Agaricales</taxon>
        <taxon>Marasmiineae</taxon>
        <taxon>Marasmiaceae</taxon>
        <taxon>Marasmius</taxon>
    </lineage>
</organism>
<dbReference type="AlphaFoldDB" id="A0A9P7RQS3"/>
<evidence type="ECO:0000256" key="4">
    <source>
        <dbReference type="ARBA" id="ARBA00023326"/>
    </source>
</evidence>
<dbReference type="GO" id="GO:0000272">
    <property type="term" value="P:polysaccharide catabolic process"/>
    <property type="evidence" value="ECO:0007669"/>
    <property type="project" value="UniProtKB-KW"/>
</dbReference>
<comment type="caution">
    <text evidence="6">The sequence shown here is derived from an EMBL/GenBank/DDBJ whole genome shotgun (WGS) entry which is preliminary data.</text>
</comment>
<reference evidence="6" key="1">
    <citation type="journal article" date="2021" name="Genome Biol. Evol.">
        <title>The assembled and annotated genome of the fairy-ring fungus Marasmius oreades.</title>
        <authorList>
            <person name="Hiltunen M."/>
            <person name="Ament-Velasquez S.L."/>
            <person name="Johannesson H."/>
        </authorList>
    </citation>
    <scope>NUCLEOTIDE SEQUENCE</scope>
    <source>
        <strain evidence="6">03SP1</strain>
    </source>
</reference>
<evidence type="ECO:0000256" key="1">
    <source>
        <dbReference type="ARBA" id="ARBA00007495"/>
    </source>
</evidence>
<dbReference type="OrthoDB" id="3055998at2759"/>
<comment type="similarity">
    <text evidence="1">Belongs to the glycosyl hydrolase 10 (cellulase F) family.</text>
</comment>
<dbReference type="Proteomes" id="UP001049176">
    <property type="component" value="Chromosome 9"/>
</dbReference>
<dbReference type="GeneID" id="66082577"/>
<dbReference type="SUPFAM" id="SSF51445">
    <property type="entry name" value="(Trans)glycosidases"/>
    <property type="match status" value="1"/>
</dbReference>
<dbReference type="KEGG" id="more:E1B28_013502"/>
<keyword evidence="3" id="KW-0119">Carbohydrate metabolism</keyword>
<dbReference type="Gene3D" id="3.20.20.80">
    <property type="entry name" value="Glycosidases"/>
    <property type="match status" value="1"/>
</dbReference>
<proteinExistence type="inferred from homology"/>
<accession>A0A9P7RQS3</accession>
<dbReference type="PROSITE" id="PS51760">
    <property type="entry name" value="GH10_2"/>
    <property type="match status" value="1"/>
</dbReference>
<gene>
    <name evidence="6" type="ORF">E1B28_013502</name>
</gene>
<dbReference type="GO" id="GO:0031176">
    <property type="term" value="F:endo-1,4-beta-xylanase activity"/>
    <property type="evidence" value="ECO:0007669"/>
    <property type="project" value="UniProtKB-ARBA"/>
</dbReference>
<evidence type="ECO:0000259" key="5">
    <source>
        <dbReference type="PROSITE" id="PS51760"/>
    </source>
</evidence>
<dbReference type="EMBL" id="CM032189">
    <property type="protein sequence ID" value="KAG7087546.1"/>
    <property type="molecule type" value="Genomic_DNA"/>
</dbReference>
<dbReference type="InterPro" id="IPR001000">
    <property type="entry name" value="GH10_dom"/>
</dbReference>
<dbReference type="RefSeq" id="XP_043004017.1">
    <property type="nucleotide sequence ID" value="XM_043158664.1"/>
</dbReference>
<keyword evidence="2" id="KW-0378">Hydrolase</keyword>
<sequence length="90" mass="9943">MGCNGPSRGTFTFTNADRIANLAKANSQLLRGDDLARFSPTFDLLEDRSQLRLHNQLPGWVTSGNFNNSTLLSIVQNHCSTVVGRYKGQM</sequence>
<evidence type="ECO:0000256" key="3">
    <source>
        <dbReference type="ARBA" id="ARBA00023277"/>
    </source>
</evidence>
<dbReference type="InterPro" id="IPR017853">
    <property type="entry name" value="GH"/>
</dbReference>
<evidence type="ECO:0000313" key="7">
    <source>
        <dbReference type="Proteomes" id="UP001049176"/>
    </source>
</evidence>
<keyword evidence="7" id="KW-1185">Reference proteome</keyword>
<protein>
    <recommendedName>
        <fullName evidence="5">GH10 domain-containing protein</fullName>
    </recommendedName>
</protein>